<dbReference type="Gene3D" id="1.10.443.10">
    <property type="entry name" value="Intergrase catalytic core"/>
    <property type="match status" value="1"/>
</dbReference>
<gene>
    <name evidence="3" type="ORF">MNB_SV-3-146</name>
</gene>
<protein>
    <recommendedName>
        <fullName evidence="2">Tyr recombinase domain-containing protein</fullName>
    </recommendedName>
</protein>
<dbReference type="InterPro" id="IPR002104">
    <property type="entry name" value="Integrase_catalytic"/>
</dbReference>
<evidence type="ECO:0000256" key="1">
    <source>
        <dbReference type="ARBA" id="ARBA00023172"/>
    </source>
</evidence>
<accession>A0A1W1BQP7</accession>
<evidence type="ECO:0000259" key="2">
    <source>
        <dbReference type="PROSITE" id="PS51898"/>
    </source>
</evidence>
<sequence>MTYNAKFENMLPMVNITDNFIIDESAYSTLGEDWLAYIRHTVKLAFIGKDTKFKTIRDAVKTRTSLLAMNDKAKNLLGMGDKFSVIDIDVDENNKIKVKQLMSYNDLIKIYYGEKEKIHGITTRAIIDKFFGFQWGRKKLLYPISNSPQGYQRPDNWNALIQNSELAEKLSVWFKQKIKSSNKRNFYHRRQALNRVLSSTRWYTPDQVTEGELTLLKSAIKKSSSNEEKERRTLEFDRLILNDLRYMLIESGRDDIKLPRDHAREMKSEFFGDGSELDRRFEWVDIEQYPNFIELKEKAYSFIERLKASGLSLGTINGKATAVNNFFRYILEMFPFDKITIDTIDEAFAPNSPKNLLKYLEDVRASEDSAMNELYKIIHFLTHSELYSATAKKNTPLKKRKIKKQPYRDAMPQEMVSHIIDILQNRPPQSTTQWDKDKADITWWKHDVYPVYPVMMLFGYFIPVRGEQIRNLCRENSFVFNPQGQIDTFVINTDKNVNRKYLQEIPCAWDDLQIFVPFLKWHKEYFPHLQKVKYHNDDNSPWEDIIPLMITPSTLRPMSNATHFDYHKRVLCQYQIEVMQKAKEEGHSNYPVVAWRIDGKPFFKDIEELNYERSIVFQKNIRVSYDIHSLRVTGATRYLENGVGIKTVMDLTGHTSPDTLLRVYIRLRRDEKENTLRSASKKIFFGNKETLIESSNQLLRGELTQAYEREDISSSLEDNKLFSLYRKESTTQNNRILHQGTEIAKHKHPSTWRPMIHGICPAVKCPEGREDSCSLCPYLITGKLFTEGITHQLNNSFAHFQRESITIQEEKSKGYNNHAKIEGLETLFEEILGWQEILSKIAVDINDECTPRDTAKKGEMTLFKDQAQKIFGTESLSTELAYLKNAYDAQLMGVEKDRIGMKVLTIKAMKMAVKMGDEALFDSLEGDESKSIDLLMQYYKKGVEHKEDVKKFITSVGLLPKND</sequence>
<dbReference type="InterPro" id="IPR011010">
    <property type="entry name" value="DNA_brk_join_enz"/>
</dbReference>
<dbReference type="GO" id="GO:0015074">
    <property type="term" value="P:DNA integration"/>
    <property type="evidence" value="ECO:0007669"/>
    <property type="project" value="InterPro"/>
</dbReference>
<organism evidence="3">
    <name type="scientific">hydrothermal vent metagenome</name>
    <dbReference type="NCBI Taxonomy" id="652676"/>
    <lineage>
        <taxon>unclassified sequences</taxon>
        <taxon>metagenomes</taxon>
        <taxon>ecological metagenomes</taxon>
    </lineage>
</organism>
<dbReference type="PROSITE" id="PS51898">
    <property type="entry name" value="TYR_RECOMBINASE"/>
    <property type="match status" value="1"/>
</dbReference>
<name>A0A1W1BQP7_9ZZZZ</name>
<dbReference type="Pfam" id="PF00589">
    <property type="entry name" value="Phage_integrase"/>
    <property type="match status" value="1"/>
</dbReference>
<dbReference type="AlphaFoldDB" id="A0A1W1BQP7"/>
<dbReference type="InterPro" id="IPR013762">
    <property type="entry name" value="Integrase-like_cat_sf"/>
</dbReference>
<dbReference type="GO" id="GO:0006310">
    <property type="term" value="P:DNA recombination"/>
    <property type="evidence" value="ECO:0007669"/>
    <property type="project" value="UniProtKB-KW"/>
</dbReference>
<dbReference type="SUPFAM" id="SSF56349">
    <property type="entry name" value="DNA breaking-rejoining enzymes"/>
    <property type="match status" value="2"/>
</dbReference>
<keyword evidence="1" id="KW-0233">DNA recombination</keyword>
<reference evidence="3" key="1">
    <citation type="submission" date="2016-10" db="EMBL/GenBank/DDBJ databases">
        <authorList>
            <person name="de Groot N.N."/>
        </authorList>
    </citation>
    <scope>NUCLEOTIDE SEQUENCE</scope>
</reference>
<dbReference type="GO" id="GO:0003677">
    <property type="term" value="F:DNA binding"/>
    <property type="evidence" value="ECO:0007669"/>
    <property type="project" value="InterPro"/>
</dbReference>
<dbReference type="EMBL" id="FPHI01000012">
    <property type="protein sequence ID" value="SFV55869.1"/>
    <property type="molecule type" value="Genomic_DNA"/>
</dbReference>
<feature type="domain" description="Tyr recombinase" evidence="2">
    <location>
        <begin position="406"/>
        <end position="677"/>
    </location>
</feature>
<proteinExistence type="predicted"/>
<evidence type="ECO:0000313" key="3">
    <source>
        <dbReference type="EMBL" id="SFV55869.1"/>
    </source>
</evidence>